<keyword evidence="1" id="KW-1133">Transmembrane helix</keyword>
<organism evidence="2 4">
    <name type="scientific">Bacteroides xylanisolvens</name>
    <dbReference type="NCBI Taxonomy" id="371601"/>
    <lineage>
        <taxon>Bacteria</taxon>
        <taxon>Pseudomonadati</taxon>
        <taxon>Bacteroidota</taxon>
        <taxon>Bacteroidia</taxon>
        <taxon>Bacteroidales</taxon>
        <taxon>Bacteroidaceae</taxon>
        <taxon>Bacteroides</taxon>
    </lineage>
</organism>
<proteinExistence type="predicted"/>
<evidence type="ECO:0000313" key="4">
    <source>
        <dbReference type="Proteomes" id="UP000434604"/>
    </source>
</evidence>
<comment type="caution">
    <text evidence="2">The sequence shown here is derived from an EMBL/GenBank/DDBJ whole genome shotgun (WGS) entry which is preliminary data.</text>
</comment>
<dbReference type="EMBL" id="WDED01000020">
    <property type="protein sequence ID" value="KAB6146907.1"/>
    <property type="molecule type" value="Genomic_DNA"/>
</dbReference>
<dbReference type="Proteomes" id="UP001198461">
    <property type="component" value="Unassembled WGS sequence"/>
</dbReference>
<evidence type="ECO:0000313" key="3">
    <source>
        <dbReference type="EMBL" id="MCA4703685.1"/>
    </source>
</evidence>
<dbReference type="EMBL" id="JAIWYE010000017">
    <property type="protein sequence ID" value="MCA4703685.1"/>
    <property type="molecule type" value="Genomic_DNA"/>
</dbReference>
<evidence type="ECO:0000256" key="1">
    <source>
        <dbReference type="SAM" id="Phobius"/>
    </source>
</evidence>
<protein>
    <submittedName>
        <fullName evidence="2">Uncharacterized protein</fullName>
    </submittedName>
</protein>
<keyword evidence="1" id="KW-0812">Transmembrane</keyword>
<dbReference type="Proteomes" id="UP000434604">
    <property type="component" value="Unassembled WGS sequence"/>
</dbReference>
<sequence>MKTIGLILAIAVVIACAWAIRYAIYHCFGLMASVAYMTVVIIGLAWTIYEMKHAPMSDE</sequence>
<gene>
    <name evidence="2" type="ORF">GA398_14310</name>
    <name evidence="3" type="ORF">LD004_08650</name>
</gene>
<dbReference type="RefSeq" id="WP_129698492.1">
    <property type="nucleotide sequence ID" value="NZ_JAIWXB010000015.1"/>
</dbReference>
<keyword evidence="1" id="KW-0472">Membrane</keyword>
<dbReference type="PROSITE" id="PS51257">
    <property type="entry name" value="PROKAR_LIPOPROTEIN"/>
    <property type="match status" value="1"/>
</dbReference>
<reference evidence="2 4" key="1">
    <citation type="journal article" date="2019" name="Nat. Med.">
        <title>A library of human gut bacterial isolates paired with longitudinal multiomics data enables mechanistic microbiome research.</title>
        <authorList>
            <person name="Poyet M."/>
            <person name="Groussin M."/>
            <person name="Gibbons S.M."/>
            <person name="Avila-Pacheco J."/>
            <person name="Jiang X."/>
            <person name="Kearney S.M."/>
            <person name="Perrotta A.R."/>
            <person name="Berdy B."/>
            <person name="Zhao S."/>
            <person name="Lieberman T.D."/>
            <person name="Swanson P.K."/>
            <person name="Smith M."/>
            <person name="Roesemann S."/>
            <person name="Alexander J.E."/>
            <person name="Rich S.A."/>
            <person name="Livny J."/>
            <person name="Vlamakis H."/>
            <person name="Clish C."/>
            <person name="Bullock K."/>
            <person name="Deik A."/>
            <person name="Scott J."/>
            <person name="Pierce K.A."/>
            <person name="Xavier R.J."/>
            <person name="Alm E.J."/>
        </authorList>
    </citation>
    <scope>NUCLEOTIDE SEQUENCE [LARGE SCALE GENOMIC DNA]</scope>
    <source>
        <strain evidence="2 4">BIOML-A58</strain>
    </source>
</reference>
<feature type="transmembrane region" description="Helical" evidence="1">
    <location>
        <begin position="29"/>
        <end position="49"/>
    </location>
</feature>
<reference evidence="3" key="2">
    <citation type="submission" date="2023-08" db="EMBL/GenBank/DDBJ databases">
        <title>Mucin Metabolism Genes Underlie the Key Renovations of Bacteroides xylanisolvens Genomes in Captive Great Apes.</title>
        <authorList>
            <person name="Nishida A.H."/>
        </authorList>
    </citation>
    <scope>NUCLEOTIDE SEQUENCE</scope>
    <source>
        <strain evidence="3">P13.H9</strain>
    </source>
</reference>
<accession>A0A7J5PVB5</accession>
<name>A0A7J5PVB5_9BACE</name>
<evidence type="ECO:0000313" key="2">
    <source>
        <dbReference type="EMBL" id="KAB6146907.1"/>
    </source>
</evidence>
<dbReference type="AlphaFoldDB" id="A0A7J5PVB5"/>